<accession>Q1DAI7</accession>
<evidence type="ECO:0000256" key="2">
    <source>
        <dbReference type="SAM" id="MobiDB-lite"/>
    </source>
</evidence>
<dbReference type="InterPro" id="IPR003410">
    <property type="entry name" value="HYR_dom"/>
</dbReference>
<dbReference type="InterPro" id="IPR017756">
    <property type="entry name" value="TM_Gly-Cys-Arg_CS"/>
</dbReference>
<feature type="domain" description="HYR" evidence="3">
    <location>
        <begin position="1189"/>
        <end position="1270"/>
    </location>
</feature>
<dbReference type="Pfam" id="PF02494">
    <property type="entry name" value="HYR"/>
    <property type="match status" value="6"/>
</dbReference>
<dbReference type="KEGG" id="mxa:MXAN_2109"/>
<name>Q1DAI7_MYXXD</name>
<feature type="domain" description="HYR" evidence="3">
    <location>
        <begin position="1430"/>
        <end position="1508"/>
    </location>
</feature>
<dbReference type="SUPFAM" id="SSF63825">
    <property type="entry name" value="YWTD domain"/>
    <property type="match status" value="1"/>
</dbReference>
<dbReference type="eggNOG" id="COG1520">
    <property type="taxonomic scope" value="Bacteria"/>
</dbReference>
<dbReference type="Gene3D" id="2.60.40.10">
    <property type="entry name" value="Immunoglobulins"/>
    <property type="match status" value="2"/>
</dbReference>
<dbReference type="PANTHER" id="PTHR24273">
    <property type="entry name" value="FI04643P-RELATED"/>
    <property type="match status" value="1"/>
</dbReference>
<dbReference type="STRING" id="246197.MXAN_2109"/>
<dbReference type="HOGENOM" id="CLU_246223_0_0_7"/>
<dbReference type="InterPro" id="IPR013783">
    <property type="entry name" value="Ig-like_fold"/>
</dbReference>
<evidence type="ECO:0000256" key="1">
    <source>
        <dbReference type="ARBA" id="ARBA00022737"/>
    </source>
</evidence>
<evidence type="ECO:0000259" key="3">
    <source>
        <dbReference type="PROSITE" id="PS50825"/>
    </source>
</evidence>
<dbReference type="PROSITE" id="PS50825">
    <property type="entry name" value="HYR"/>
    <property type="match status" value="4"/>
</dbReference>
<proteinExistence type="predicted"/>
<organism evidence="4 5">
    <name type="scientific">Myxococcus xanthus (strain DK1622)</name>
    <dbReference type="NCBI Taxonomy" id="246197"/>
    <lineage>
        <taxon>Bacteria</taxon>
        <taxon>Pseudomonadati</taxon>
        <taxon>Myxococcota</taxon>
        <taxon>Myxococcia</taxon>
        <taxon>Myxococcales</taxon>
        <taxon>Cystobacterineae</taxon>
        <taxon>Myxococcaceae</taxon>
        <taxon>Myxococcus</taxon>
    </lineage>
</organism>
<evidence type="ECO:0000313" key="5">
    <source>
        <dbReference type="Proteomes" id="UP000002402"/>
    </source>
</evidence>
<sequence>MLQNRPHPGGPLHIRQDPPPASTPHAAEHVEVERPPEQLGPVYSRCPLLHPLLPGRCLKPRAHLLRTCLREPAGWGAFSLWLHTSTGTLPMTRDKVDLRHREGGIDDRCFRRRSFARGAPILGSLATRWRGSMFSGWRAPAYGVMLLAVVMSCADSAEVDGTVEGARGVRVQRAGLVEQVEQLDLRPGDMGADPTSLAVLNGTVYFAARQDSTGVELWKSDGTETGTVLVKDLAPGTSTSNPRSFLLVNDTVVFVAHGVWKTDGTPEGTVQLFAGTPQGGAGENLLVPMNGAAYFVASGNNGREALWRSDGTVAGTVAVTSLGSWTSSPWLTAVGQRLYFNVYDDATGLELWTSDGTAAGTVRVRDIHPGSGSSAPRNLIGVNGTLYFTANDGANGEELWRSDGTAAGTYCLKDLFTAPHSSSKPEFLTDVNGTLFFVFTINLNTKALWKSDGTTEGTVKVADISGVIMSPFFTAVGSTLYFATSGGSPLANYRLFKSDGTSEGTVPVLGFNGSSAWPVIANLTDVEGTLHFVFNGLQGSELWKTDGTEAGSVRITTFVPAPRDAMISSIVFDAGTLYFSANDGVHGSELWKSDGTAEGTALVRNIQTRGVSSEPRSLTDVDGTLFLLATNGRDGLQLWKSNGTMEGTGRVKLMTFGTPGQLAAVGSTLFFAGSESGTGTELWKSDGTEAGTVRVKDLLPGIGSSNPSELRDVGGMLYFAATDGLTGKELWKSDGTEEGTVRVKDIAAGTRSSDPRPSSLIGMDGSFFLTADDGVTGRELWKSDGTEGGTVRVKDITPGTQSSSIHPAVVLNGWGFFAADDGSYGLELWKSDGTEEGTVRVKDIRPGLSSGLLPEGMVKMGGALYFPGTDSAAGSELWKSDGTTDGTVLLKNIRPWSASATVQSLTPMEGVVFFTADDGTSGRELWKSDGTEAGTVRVKDIRQGPLGSAPQWLVALNGVLYFVADDGVSGAEIWKSDGTEAGTVRVTDLLPGAASVSPTSLTVSGGRVYFLGDDVIHGRELWVLTPPAPADTVPPSVTCPAPVSAEATSTAGVQVSYPAAEATDDITLSPALSYDIPSGSVFALGETTVTVTAADEAGNTSTCQFTVTVQDSQAPLLTCPDDVVWEATSATGATVSYPAASASDDVSSVEVTYSQGSGTPFAVGTTPVTVTVTDGAGNASTCQFTVTVRDTTAPTIVCPAEVVVEAMGPAGAVAGFVLPQATDAVTASPQVTASPVSGSTFMLGSTPVTLTATDDAGNVGSCQFLVTVRDTAAPVLTCPEEVIVEATGAGGATVSYPAGQAVDVVSQVQPVYSHASGADFPLGGTLVSVTATDAAGNAAACQFTVTVRDTTPPELGCPQDVVLEAEDTQGAVVTFAGVQPRDLVTHDPSIAFSQTSGSRFPLGTTAVAVTASDAAGNEASCRFAVTVQDTTAPQVMCPSDVSVETQDPEGTVLSYAPASAVDGVSSVTVAYSLASGGHFASGTTPVVVTATDTAGNAAQCSFLVSVRVRKPTLIPAPQTGCSSSADAGGPMSLTWSVLVLAGWQVARRRLRHRM</sequence>
<dbReference type="NCBIfam" id="TIGR04534">
    <property type="entry name" value="ELWxxDGT_rpt"/>
    <property type="match status" value="8"/>
</dbReference>
<reference evidence="4 5" key="1">
    <citation type="journal article" date="2006" name="Proc. Natl. Acad. Sci. U.S.A.">
        <title>Evolution of sensory complexity recorded in a myxobacterial genome.</title>
        <authorList>
            <person name="Goldman B.S."/>
            <person name="Nierman W.C."/>
            <person name="Kaiser D."/>
            <person name="Slater S.C."/>
            <person name="Durkin A.S."/>
            <person name="Eisen J.A."/>
            <person name="Ronning C.M."/>
            <person name="Barbazuk W.B."/>
            <person name="Blanchard M."/>
            <person name="Field C."/>
            <person name="Halling C."/>
            <person name="Hinkle G."/>
            <person name="Iartchuk O."/>
            <person name="Kim H.S."/>
            <person name="Mackenzie C."/>
            <person name="Madupu R."/>
            <person name="Miller N."/>
            <person name="Shvartsbeyn A."/>
            <person name="Sullivan S.A."/>
            <person name="Vaudin M."/>
            <person name="Wiegand R."/>
            <person name="Kaplan H.B."/>
        </authorList>
    </citation>
    <scope>NUCLEOTIDE SEQUENCE [LARGE SCALE GENOMIC DNA]</scope>
    <source>
        <strain evidence="5">DK1622</strain>
    </source>
</reference>
<gene>
    <name evidence="4" type="ordered locus">MXAN_2109</name>
</gene>
<feature type="domain" description="HYR" evidence="3">
    <location>
        <begin position="1030"/>
        <end position="1111"/>
    </location>
</feature>
<keyword evidence="5" id="KW-1185">Reference proteome</keyword>
<dbReference type="EnsemblBacteria" id="ABF89908">
    <property type="protein sequence ID" value="ABF89908"/>
    <property type="gene ID" value="MXAN_2109"/>
</dbReference>
<protein>
    <submittedName>
        <fullName evidence="4">Hyalin repeat protein</fullName>
    </submittedName>
</protein>
<dbReference type="NCBIfam" id="TIGR03382">
    <property type="entry name" value="GC_trans_RRR"/>
    <property type="match status" value="1"/>
</dbReference>
<dbReference type="EMBL" id="CP000113">
    <property type="protein sequence ID" value="ABF89908.1"/>
    <property type="molecule type" value="Genomic_DNA"/>
</dbReference>
<keyword evidence="1" id="KW-0677">Repeat</keyword>
<evidence type="ECO:0000313" key="4">
    <source>
        <dbReference type="EMBL" id="ABF89908.1"/>
    </source>
</evidence>
<dbReference type="SUPFAM" id="SSF50956">
    <property type="entry name" value="Thermostable phytase (3-phytase)"/>
    <property type="match status" value="1"/>
</dbReference>
<feature type="domain" description="HYR" evidence="3">
    <location>
        <begin position="1348"/>
        <end position="1429"/>
    </location>
</feature>
<dbReference type="PANTHER" id="PTHR24273:SF32">
    <property type="entry name" value="HYALIN"/>
    <property type="match status" value="1"/>
</dbReference>
<dbReference type="InterPro" id="IPR030916">
    <property type="entry name" value="ELWxxDGT_rpt"/>
</dbReference>
<feature type="region of interest" description="Disordered" evidence="2">
    <location>
        <begin position="1"/>
        <end position="33"/>
    </location>
</feature>
<dbReference type="Proteomes" id="UP000002402">
    <property type="component" value="Chromosome"/>
</dbReference>